<dbReference type="SUPFAM" id="SSF51735">
    <property type="entry name" value="NAD(P)-binding Rossmann-fold domains"/>
    <property type="match status" value="1"/>
</dbReference>
<evidence type="ECO:0000256" key="3">
    <source>
        <dbReference type="ARBA" id="ARBA00023002"/>
    </source>
</evidence>
<dbReference type="SMART" id="SM00822">
    <property type="entry name" value="PKS_KR"/>
    <property type="match status" value="1"/>
</dbReference>
<dbReference type="GO" id="GO:0016491">
    <property type="term" value="F:oxidoreductase activity"/>
    <property type="evidence" value="ECO:0007669"/>
    <property type="project" value="UniProtKB-KW"/>
</dbReference>
<accession>A0A2U0SF89</accession>
<dbReference type="InterPro" id="IPR057326">
    <property type="entry name" value="KR_dom"/>
</dbReference>
<organism evidence="6 7">
    <name type="scientific">Sphingomonas pokkalii</name>
    <dbReference type="NCBI Taxonomy" id="2175090"/>
    <lineage>
        <taxon>Bacteria</taxon>
        <taxon>Pseudomonadati</taxon>
        <taxon>Pseudomonadota</taxon>
        <taxon>Alphaproteobacteria</taxon>
        <taxon>Sphingomonadales</taxon>
        <taxon>Sphingomonadaceae</taxon>
        <taxon>Sphingomonas</taxon>
    </lineage>
</organism>
<evidence type="ECO:0000256" key="1">
    <source>
        <dbReference type="ARBA" id="ARBA00006484"/>
    </source>
</evidence>
<dbReference type="EMBL" id="QENQ01000001">
    <property type="protein sequence ID" value="PVX30000.1"/>
    <property type="molecule type" value="Genomic_DNA"/>
</dbReference>
<comment type="caution">
    <text evidence="6">The sequence shown here is derived from an EMBL/GenBank/DDBJ whole genome shotgun (WGS) entry which is preliminary data.</text>
</comment>
<evidence type="ECO:0000256" key="2">
    <source>
        <dbReference type="ARBA" id="ARBA00022857"/>
    </source>
</evidence>
<dbReference type="Gene3D" id="3.40.50.720">
    <property type="entry name" value="NAD(P)-binding Rossmann-like Domain"/>
    <property type="match status" value="1"/>
</dbReference>
<dbReference type="FunFam" id="3.40.50.720:FF:000084">
    <property type="entry name" value="Short-chain dehydrogenase reductase"/>
    <property type="match status" value="1"/>
</dbReference>
<dbReference type="InterPro" id="IPR020904">
    <property type="entry name" value="Sc_DH/Rdtase_CS"/>
</dbReference>
<dbReference type="AlphaFoldDB" id="A0A2U0SF89"/>
<protein>
    <submittedName>
        <fullName evidence="6">Short-chain dehydrogenase</fullName>
    </submittedName>
</protein>
<keyword evidence="7" id="KW-1185">Reference proteome</keyword>
<dbReference type="PRINTS" id="PR00080">
    <property type="entry name" value="SDRFAMILY"/>
</dbReference>
<dbReference type="PANTHER" id="PTHR43391">
    <property type="entry name" value="RETINOL DEHYDROGENASE-RELATED"/>
    <property type="match status" value="1"/>
</dbReference>
<dbReference type="PANTHER" id="PTHR43391:SF14">
    <property type="entry name" value="DEHYDROGENASE_REDUCTASE SDR FAMILY PROTEIN 7-LIKE"/>
    <property type="match status" value="1"/>
</dbReference>
<dbReference type="PROSITE" id="PS00061">
    <property type="entry name" value="ADH_SHORT"/>
    <property type="match status" value="1"/>
</dbReference>
<dbReference type="CDD" id="cd05233">
    <property type="entry name" value="SDR_c"/>
    <property type="match status" value="1"/>
</dbReference>
<feature type="domain" description="Ketoreductase" evidence="5">
    <location>
        <begin position="7"/>
        <end position="191"/>
    </location>
</feature>
<evidence type="ECO:0000313" key="6">
    <source>
        <dbReference type="EMBL" id="PVX30000.1"/>
    </source>
</evidence>
<dbReference type="RefSeq" id="WP_116469417.1">
    <property type="nucleotide sequence ID" value="NZ_QENQ01000001.1"/>
</dbReference>
<keyword evidence="3" id="KW-0560">Oxidoreductase</keyword>
<dbReference type="InterPro" id="IPR036291">
    <property type="entry name" value="NAD(P)-bd_dom_sf"/>
</dbReference>
<dbReference type="Pfam" id="PF00106">
    <property type="entry name" value="adh_short"/>
    <property type="match status" value="1"/>
</dbReference>
<evidence type="ECO:0000313" key="7">
    <source>
        <dbReference type="Proteomes" id="UP000245890"/>
    </source>
</evidence>
<reference evidence="6 7" key="1">
    <citation type="submission" date="2018-05" db="EMBL/GenBank/DDBJ databases">
        <title>Description of Sphingomonas pokkalii sp nov, isolated from the rhizosphere of saline tolerant pokkali rice and its draft genome analysis.</title>
        <authorList>
            <person name="Menon R."/>
            <person name="Kumari S."/>
            <person name="Rameshkumar N."/>
        </authorList>
    </citation>
    <scope>NUCLEOTIDE SEQUENCE [LARGE SCALE GENOMIC DNA]</scope>
    <source>
        <strain evidence="6 7">L3B27</strain>
    </source>
</reference>
<proteinExistence type="inferred from homology"/>
<dbReference type="OrthoDB" id="7191281at2"/>
<comment type="similarity">
    <text evidence="1 4">Belongs to the short-chain dehydrogenases/reductases (SDR) family.</text>
</comment>
<dbReference type="Proteomes" id="UP000245890">
    <property type="component" value="Unassembled WGS sequence"/>
</dbReference>
<name>A0A2U0SF89_9SPHN</name>
<dbReference type="PRINTS" id="PR00081">
    <property type="entry name" value="GDHRDH"/>
</dbReference>
<dbReference type="InterPro" id="IPR002347">
    <property type="entry name" value="SDR_fam"/>
</dbReference>
<keyword evidence="2" id="KW-0521">NADP</keyword>
<evidence type="ECO:0000259" key="5">
    <source>
        <dbReference type="SMART" id="SM00822"/>
    </source>
</evidence>
<evidence type="ECO:0000256" key="4">
    <source>
        <dbReference type="RuleBase" id="RU000363"/>
    </source>
</evidence>
<sequence>MQDLAGKTAFVTGGGSGIGLGIAKAVLSAGMNVVIADVRDDHLAAAAAELAGGARVLPLRLDVTDRAAYAGAADAAEARFGRIHLLVNNAGVAVVGPTELASFSDWDWVLGVNLGGVVNGIVTVLPRILAHGEGGHIVTTSSMSGIMPHPGATIYATSKGAVVNMIEGMRGELEPKGVICSVFCPGAVATNIAQAAQTRPAALADTGYAEADRRRAAGGNTHLFQTKEEVGERVLRGILADELYILTHSEFRQGIEDRAAAMLAAVPDLPENAEYKESYKILFRNPAHAAEALRQRGLNAGREIVA</sequence>
<gene>
    <name evidence="6" type="ORF">DD559_12195</name>
</gene>